<dbReference type="InterPro" id="IPR003018">
    <property type="entry name" value="GAF"/>
</dbReference>
<evidence type="ECO:0000256" key="4">
    <source>
        <dbReference type="ARBA" id="ARBA00022679"/>
    </source>
</evidence>
<dbReference type="Pfam" id="PF08447">
    <property type="entry name" value="PAS_3"/>
    <property type="match status" value="2"/>
</dbReference>
<dbReference type="PROSITE" id="PS50112">
    <property type="entry name" value="PAS"/>
    <property type="match status" value="3"/>
</dbReference>
<dbReference type="CDD" id="cd16919">
    <property type="entry name" value="HATPase_CckA-like"/>
    <property type="match status" value="1"/>
</dbReference>
<dbReference type="SMART" id="SM00091">
    <property type="entry name" value="PAS"/>
    <property type="match status" value="3"/>
</dbReference>
<evidence type="ECO:0000256" key="8">
    <source>
        <dbReference type="ARBA" id="ARBA00023012"/>
    </source>
</evidence>
<dbReference type="Gene3D" id="2.10.70.100">
    <property type="match status" value="1"/>
</dbReference>
<comment type="catalytic activity">
    <reaction evidence="1">
        <text>ATP + protein L-histidine = ADP + protein N-phospho-L-histidine.</text>
        <dbReference type="EC" id="2.7.13.3"/>
    </reaction>
</comment>
<dbReference type="InterPro" id="IPR003661">
    <property type="entry name" value="HisK_dim/P_dom"/>
</dbReference>
<dbReference type="NCBIfam" id="TIGR00229">
    <property type="entry name" value="sensory_box"/>
    <property type="match status" value="2"/>
</dbReference>
<reference evidence="16 17" key="1">
    <citation type="journal article" date="2009" name="Int. J. Syst. Evol. Microbiol.">
        <title>Transfer of Teichococcus ludipueritiae and Muricoccus roseus to the genus Roseomonas, as Roseomonas ludipueritiae comb. nov. and Roseomonas rosea comb. nov., respectively, and emended description of the genus Roseomonas.</title>
        <authorList>
            <person name="Sanchez-Porro C."/>
            <person name="Gallego V."/>
            <person name="Busse H.J."/>
            <person name="Kampfer P."/>
            <person name="Ventosa A."/>
        </authorList>
    </citation>
    <scope>NUCLEOTIDE SEQUENCE [LARGE SCALE GENOMIC DNA]</scope>
    <source>
        <strain evidence="16 17">DSM 14915</strain>
    </source>
</reference>
<dbReference type="InterPro" id="IPR000014">
    <property type="entry name" value="PAS"/>
</dbReference>
<dbReference type="SUPFAM" id="SSF52172">
    <property type="entry name" value="CheY-like"/>
    <property type="match status" value="1"/>
</dbReference>
<dbReference type="SUPFAM" id="SSF55781">
    <property type="entry name" value="GAF domain-like"/>
    <property type="match status" value="1"/>
</dbReference>
<feature type="domain" description="PAS" evidence="14">
    <location>
        <begin position="195"/>
        <end position="268"/>
    </location>
</feature>
<dbReference type="InterPro" id="IPR001610">
    <property type="entry name" value="PAC"/>
</dbReference>
<dbReference type="EC" id="2.7.13.3" evidence="2"/>
<dbReference type="SUPFAM" id="SSF55874">
    <property type="entry name" value="ATPase domain of HSP90 chaperone/DNA topoisomerase II/histidine kinase"/>
    <property type="match status" value="1"/>
</dbReference>
<comment type="caution">
    <text evidence="16">The sequence shown here is derived from an EMBL/GenBank/DDBJ whole genome shotgun (WGS) entry which is preliminary data.</text>
</comment>
<dbReference type="SMART" id="SM00388">
    <property type="entry name" value="HisKA"/>
    <property type="match status" value="1"/>
</dbReference>
<dbReference type="InterPro" id="IPR013655">
    <property type="entry name" value="PAS_fold_3"/>
</dbReference>
<evidence type="ECO:0000256" key="5">
    <source>
        <dbReference type="ARBA" id="ARBA00022741"/>
    </source>
</evidence>
<dbReference type="Pfam" id="PF00512">
    <property type="entry name" value="HisKA"/>
    <property type="match status" value="1"/>
</dbReference>
<evidence type="ECO:0000256" key="7">
    <source>
        <dbReference type="ARBA" id="ARBA00022840"/>
    </source>
</evidence>
<dbReference type="CDD" id="cd00082">
    <property type="entry name" value="HisKA"/>
    <property type="match status" value="1"/>
</dbReference>
<proteinExistence type="predicted"/>
<feature type="domain" description="PAC" evidence="15">
    <location>
        <begin position="270"/>
        <end position="322"/>
    </location>
</feature>
<evidence type="ECO:0000256" key="10">
    <source>
        <dbReference type="SAM" id="Coils"/>
    </source>
</evidence>
<keyword evidence="7" id="KW-0067">ATP-binding</keyword>
<dbReference type="SMART" id="SM00387">
    <property type="entry name" value="HATPase_c"/>
    <property type="match status" value="1"/>
</dbReference>
<feature type="domain" description="Response regulatory" evidence="13">
    <location>
        <begin position="866"/>
        <end position="982"/>
    </location>
</feature>
<keyword evidence="4" id="KW-0808">Transferase</keyword>
<dbReference type="PANTHER" id="PTHR43065:SF42">
    <property type="entry name" value="TWO-COMPONENT SENSOR PPRA"/>
    <property type="match status" value="1"/>
</dbReference>
<keyword evidence="5" id="KW-0547">Nucleotide-binding</keyword>
<dbReference type="InterPro" id="IPR000700">
    <property type="entry name" value="PAS-assoc_C"/>
</dbReference>
<dbReference type="InterPro" id="IPR005467">
    <property type="entry name" value="His_kinase_dom"/>
</dbReference>
<gene>
    <name evidence="16" type="ORF">IBL25_22475</name>
</gene>
<feature type="domain" description="PAS" evidence="14">
    <location>
        <begin position="323"/>
        <end position="395"/>
    </location>
</feature>
<evidence type="ECO:0000259" key="14">
    <source>
        <dbReference type="PROSITE" id="PS50112"/>
    </source>
</evidence>
<dbReference type="SMART" id="SM00448">
    <property type="entry name" value="REC"/>
    <property type="match status" value="1"/>
</dbReference>
<organism evidence="16 17">
    <name type="scientific">Pseudoroseomonas ludipueritiae</name>
    <dbReference type="NCBI Taxonomy" id="198093"/>
    <lineage>
        <taxon>Bacteria</taxon>
        <taxon>Pseudomonadati</taxon>
        <taxon>Pseudomonadota</taxon>
        <taxon>Alphaproteobacteria</taxon>
        <taxon>Acetobacterales</taxon>
        <taxon>Acetobacteraceae</taxon>
        <taxon>Pseudoroseomonas</taxon>
    </lineage>
</organism>
<dbReference type="InterPro" id="IPR029016">
    <property type="entry name" value="GAF-like_dom_sf"/>
</dbReference>
<evidence type="ECO:0000256" key="11">
    <source>
        <dbReference type="SAM" id="MobiDB-lite"/>
    </source>
</evidence>
<name>A0ABR7RDE8_9PROT</name>
<evidence type="ECO:0000256" key="9">
    <source>
        <dbReference type="PROSITE-ProRule" id="PRU00169"/>
    </source>
</evidence>
<dbReference type="Gene3D" id="3.30.565.10">
    <property type="entry name" value="Histidine kinase-like ATPase, C-terminal domain"/>
    <property type="match status" value="1"/>
</dbReference>
<dbReference type="RefSeq" id="WP_187780726.1">
    <property type="nucleotide sequence ID" value="NZ_JACTUZ010000174.1"/>
</dbReference>
<dbReference type="Gene3D" id="3.40.50.2300">
    <property type="match status" value="1"/>
</dbReference>
<dbReference type="PROSITE" id="PS50113">
    <property type="entry name" value="PAC"/>
    <property type="match status" value="3"/>
</dbReference>
<feature type="modified residue" description="4-aspartylphosphate" evidence="9">
    <location>
        <position position="916"/>
    </location>
</feature>
<dbReference type="SMART" id="SM00086">
    <property type="entry name" value="PAC"/>
    <property type="match status" value="3"/>
</dbReference>
<dbReference type="InterPro" id="IPR011006">
    <property type="entry name" value="CheY-like_superfamily"/>
</dbReference>
<dbReference type="InterPro" id="IPR035965">
    <property type="entry name" value="PAS-like_dom_sf"/>
</dbReference>
<dbReference type="EMBL" id="JACTUZ010000174">
    <property type="protein sequence ID" value="MBC9179714.1"/>
    <property type="molecule type" value="Genomic_DNA"/>
</dbReference>
<dbReference type="InterPro" id="IPR036097">
    <property type="entry name" value="HisK_dim/P_sf"/>
</dbReference>
<dbReference type="PROSITE" id="PS50109">
    <property type="entry name" value="HIS_KIN"/>
    <property type="match status" value="1"/>
</dbReference>
<feature type="coiled-coil region" evidence="10">
    <location>
        <begin position="572"/>
        <end position="603"/>
    </location>
</feature>
<dbReference type="Pfam" id="PF00072">
    <property type="entry name" value="Response_reg"/>
    <property type="match status" value="1"/>
</dbReference>
<feature type="domain" description="PAS" evidence="14">
    <location>
        <begin position="452"/>
        <end position="524"/>
    </location>
</feature>
<evidence type="ECO:0000256" key="6">
    <source>
        <dbReference type="ARBA" id="ARBA00022777"/>
    </source>
</evidence>
<dbReference type="CDD" id="cd00130">
    <property type="entry name" value="PAS"/>
    <property type="match status" value="2"/>
</dbReference>
<dbReference type="Pfam" id="PF01590">
    <property type="entry name" value="GAF"/>
    <property type="match status" value="1"/>
</dbReference>
<evidence type="ECO:0000256" key="3">
    <source>
        <dbReference type="ARBA" id="ARBA00022553"/>
    </source>
</evidence>
<dbReference type="Pfam" id="PF02518">
    <property type="entry name" value="HATPase_c"/>
    <property type="match status" value="1"/>
</dbReference>
<dbReference type="InterPro" id="IPR004358">
    <property type="entry name" value="Sig_transdc_His_kin-like_C"/>
</dbReference>
<feature type="domain" description="Histidine kinase" evidence="12">
    <location>
        <begin position="619"/>
        <end position="843"/>
    </location>
</feature>
<evidence type="ECO:0000256" key="2">
    <source>
        <dbReference type="ARBA" id="ARBA00012438"/>
    </source>
</evidence>
<dbReference type="Gene3D" id="1.10.287.130">
    <property type="match status" value="1"/>
</dbReference>
<dbReference type="SUPFAM" id="SSF47384">
    <property type="entry name" value="Homodimeric domain of signal transducing histidine kinase"/>
    <property type="match status" value="1"/>
</dbReference>
<keyword evidence="3 9" id="KW-0597">Phosphoprotein</keyword>
<dbReference type="InterPro" id="IPR036890">
    <property type="entry name" value="HATPase_C_sf"/>
</dbReference>
<keyword evidence="17" id="KW-1185">Reference proteome</keyword>
<dbReference type="PROSITE" id="PS50110">
    <property type="entry name" value="RESPONSE_REGULATORY"/>
    <property type="match status" value="1"/>
</dbReference>
<keyword evidence="6" id="KW-0418">Kinase</keyword>
<dbReference type="InterPro" id="IPR013767">
    <property type="entry name" value="PAS_fold"/>
</dbReference>
<dbReference type="InterPro" id="IPR003594">
    <property type="entry name" value="HATPase_dom"/>
</dbReference>
<evidence type="ECO:0000259" key="13">
    <source>
        <dbReference type="PROSITE" id="PS50110"/>
    </source>
</evidence>
<keyword evidence="10" id="KW-0175">Coiled coil</keyword>
<dbReference type="CDD" id="cd18161">
    <property type="entry name" value="REC_hyHK_blue-like"/>
    <property type="match status" value="1"/>
</dbReference>
<keyword evidence="8" id="KW-0902">Two-component regulatory system</keyword>
<dbReference type="Pfam" id="PF00989">
    <property type="entry name" value="PAS"/>
    <property type="match status" value="1"/>
</dbReference>
<feature type="region of interest" description="Disordered" evidence="11">
    <location>
        <begin position="1"/>
        <end position="30"/>
    </location>
</feature>
<protein>
    <recommendedName>
        <fullName evidence="2">histidine kinase</fullName>
        <ecNumber evidence="2">2.7.13.3</ecNumber>
    </recommendedName>
</protein>
<dbReference type="Gene3D" id="3.30.450.40">
    <property type="match status" value="1"/>
</dbReference>
<evidence type="ECO:0000259" key="12">
    <source>
        <dbReference type="PROSITE" id="PS50109"/>
    </source>
</evidence>
<dbReference type="PRINTS" id="PR00344">
    <property type="entry name" value="BCTRLSENSOR"/>
</dbReference>
<feature type="domain" description="PAC" evidence="15">
    <location>
        <begin position="529"/>
        <end position="581"/>
    </location>
</feature>
<dbReference type="PANTHER" id="PTHR43065">
    <property type="entry name" value="SENSOR HISTIDINE KINASE"/>
    <property type="match status" value="1"/>
</dbReference>
<evidence type="ECO:0000256" key="1">
    <source>
        <dbReference type="ARBA" id="ARBA00000085"/>
    </source>
</evidence>
<sequence length="985" mass="106842">MAPLAPSPAKAGPHRQDGEEASTPARSHPGWAEAERLAVLERYLALGTGPEPAFDGIVQLAAELLEAPIAAISLIGADRHWLMAEAGLGQREWPLDHAFCLQALRQPGGLVVPDIAADARFAALPMPEGHCRPRFYAAALLETSGGLPLGTLCVLDGSPRPEGLTPRQRRVLGGLARQAMGELELRCLRAGQEAAALRHRQILDSATDLAIIGTDLEGRVTGWNAGAEALLGWRAAEMLGQTAHRFFTPEDRAARQPEEEMRLALEAGGSADERWHLRADGSTFWASGSMRVLRDEAGTATGFVKLLRDQTERHKAHEALQASNERYRLIARATADAVWDWDLARNRVEWTEALEATYGHRPDTVEPSHAWWLAQIHPDDRAGVERSLRAAIAQGESHWAREHRFRRADGSHATVLNRGFLLRDAEGRATRVLGAMLDLSGLRQAEAALRRSEDRLRLALAAARIGTFDYHVPDSRLSWDNRCRELFGVAPGQSVSYEETFLPCLHPEDREAAHAAVLRALDPNGTGGFSIEYRTIGHSDGVERWVAANGQAFFEGGVATRLTGTVLDIGARKLAEARQRELNARLEALVEARTRALRKSEEQLRQSQKMEAVGQLTGGIAHDFNNLLAGISGNLELLAARTAQGRYREVERYANAAQGAARRAAALTHRLLAFSRRQTLDPRPTDANRLVAGMEELVRRTVGPAITLEVVQAGGLWPTLVDPHQLENALLNLCINARDAMPGGGQLTIETANRWLDNRTAQEQDLPPGQYISLCVSDTGTGMTPEVVAKAFDPFFTTKPLGQGTGLGLSMVYGFARQSGGQVRIYSEPGDGTTVCLYLPRHLGEAEPPEPAPAVPEAPPARQGETVLVVDDEPTVRMLVTEVLEELGYAALEAADGPAGLRLLQSGARIDLLVTDVGLPGGMNGRQMVDAAREARPDLKVLFITGYAENAVVGNGRLEPGMHVMTKPFALEALAARITELIAAD</sequence>
<accession>A0ABR7RDE8</accession>
<feature type="domain" description="PAC" evidence="15">
    <location>
        <begin position="399"/>
        <end position="451"/>
    </location>
</feature>
<dbReference type="Proteomes" id="UP000603940">
    <property type="component" value="Unassembled WGS sequence"/>
</dbReference>
<evidence type="ECO:0000313" key="16">
    <source>
        <dbReference type="EMBL" id="MBC9179714.1"/>
    </source>
</evidence>
<evidence type="ECO:0000259" key="15">
    <source>
        <dbReference type="PROSITE" id="PS50113"/>
    </source>
</evidence>
<dbReference type="InterPro" id="IPR001789">
    <property type="entry name" value="Sig_transdc_resp-reg_receiver"/>
</dbReference>
<dbReference type="SMART" id="SM00065">
    <property type="entry name" value="GAF"/>
    <property type="match status" value="1"/>
</dbReference>
<dbReference type="Gene3D" id="3.30.450.20">
    <property type="entry name" value="PAS domain"/>
    <property type="match status" value="3"/>
</dbReference>
<evidence type="ECO:0000313" key="17">
    <source>
        <dbReference type="Proteomes" id="UP000603940"/>
    </source>
</evidence>
<dbReference type="SUPFAM" id="SSF55785">
    <property type="entry name" value="PYP-like sensor domain (PAS domain)"/>
    <property type="match status" value="3"/>
</dbReference>